<dbReference type="PANTHER" id="PTHR34595:SF7">
    <property type="entry name" value="SLL1039 PROTEIN"/>
    <property type="match status" value="1"/>
</dbReference>
<accession>A0A0J8GXR6</accession>
<dbReference type="Pfam" id="PF04168">
    <property type="entry name" value="Alpha-E"/>
    <property type="match status" value="1"/>
</dbReference>
<evidence type="ECO:0000313" key="2">
    <source>
        <dbReference type="EMBL" id="KMT66019.1"/>
    </source>
</evidence>
<dbReference type="EMBL" id="LAZL01000007">
    <property type="protein sequence ID" value="KMT66019.1"/>
    <property type="molecule type" value="Genomic_DNA"/>
</dbReference>
<evidence type="ECO:0000313" key="3">
    <source>
        <dbReference type="Proteomes" id="UP000037600"/>
    </source>
</evidence>
<dbReference type="OrthoDB" id="9803532at2"/>
<sequence length="308" mass="35809">MLSRVVETLYWMARYVERAENVARLVNVNNILLMDLPKGISTGWEPIIDIIGHRENYLKSHKDFNERSALNYLLMSSNNTSSIINSLWNARENARTVRDVIPRAVWEGINSLYLYVKENQSEGLTKRGRFKYLKHVIESAHLIFGSLDASINHDQGYKFLRFGSILERADMTTRILDVRSASLIENDTSRPFDNIQWISVLRSLSAYQMYRQQMGVRVNRADVLEFMLHNPVFPRSVLYCLEELKRLITPIHHSDDMQNLLEKVTDDLKQTKVRSLKNGDLHEFLDKVQIDLAGIHNLIAKSYFLPNE</sequence>
<dbReference type="STRING" id="1513271.XM47_06100"/>
<dbReference type="InterPro" id="IPR051680">
    <property type="entry name" value="ATP-dep_Glu-Cys_Ligase-2"/>
</dbReference>
<comment type="caution">
    <text evidence="2">The sequence shown here is derived from an EMBL/GenBank/DDBJ whole genome shotgun (WGS) entry which is preliminary data.</text>
</comment>
<keyword evidence="3" id="KW-1185">Reference proteome</keyword>
<dbReference type="RefSeq" id="WP_048690767.1">
    <property type="nucleotide sequence ID" value="NZ_KQ130485.1"/>
</dbReference>
<feature type="domain" description="DUF403" evidence="1">
    <location>
        <begin position="1"/>
        <end position="304"/>
    </location>
</feature>
<protein>
    <recommendedName>
        <fullName evidence="1">DUF403 domain-containing protein</fullName>
    </recommendedName>
</protein>
<dbReference type="PANTHER" id="PTHR34595">
    <property type="entry name" value="BLR5612 PROTEIN"/>
    <property type="match status" value="1"/>
</dbReference>
<reference evidence="2 3" key="1">
    <citation type="submission" date="2015-04" db="EMBL/GenBank/DDBJ databases">
        <title>Draft Genome Sequence of the Novel Agar-Digesting Marine Bacterium Q1.</title>
        <authorList>
            <person name="Li Y."/>
            <person name="Li D."/>
            <person name="Chen G."/>
            <person name="Du Z."/>
        </authorList>
    </citation>
    <scope>NUCLEOTIDE SEQUENCE [LARGE SCALE GENOMIC DNA]</scope>
    <source>
        <strain evidence="2 3">Q1</strain>
    </source>
</reference>
<dbReference type="InterPro" id="IPR007296">
    <property type="entry name" value="DUF403"/>
</dbReference>
<dbReference type="AlphaFoldDB" id="A0A0J8GXR6"/>
<gene>
    <name evidence="2" type="ORF">XM47_06100</name>
</gene>
<name>A0A0J8GXR6_9ALTE</name>
<organism evidence="2 3">
    <name type="scientific">Catenovulum maritimum</name>
    <dbReference type="NCBI Taxonomy" id="1513271"/>
    <lineage>
        <taxon>Bacteria</taxon>
        <taxon>Pseudomonadati</taxon>
        <taxon>Pseudomonadota</taxon>
        <taxon>Gammaproteobacteria</taxon>
        <taxon>Alteromonadales</taxon>
        <taxon>Alteromonadaceae</taxon>
        <taxon>Catenovulum</taxon>
    </lineage>
</organism>
<dbReference type="PATRIC" id="fig|1513271.3.peg.1250"/>
<proteinExistence type="predicted"/>
<dbReference type="Proteomes" id="UP000037600">
    <property type="component" value="Unassembled WGS sequence"/>
</dbReference>
<evidence type="ECO:0000259" key="1">
    <source>
        <dbReference type="Pfam" id="PF04168"/>
    </source>
</evidence>